<proteinExistence type="predicted"/>
<protein>
    <submittedName>
        <fullName evidence="2">Uncharacterized protein</fullName>
    </submittedName>
</protein>
<dbReference type="Proteomes" id="UP001361570">
    <property type="component" value="Unassembled WGS sequence"/>
</dbReference>
<evidence type="ECO:0000256" key="1">
    <source>
        <dbReference type="SAM" id="Phobius"/>
    </source>
</evidence>
<evidence type="ECO:0000313" key="3">
    <source>
        <dbReference type="Proteomes" id="UP001361570"/>
    </source>
</evidence>
<dbReference type="EMBL" id="JBAPLU010000025">
    <property type="protein sequence ID" value="MEI4273715.1"/>
    <property type="molecule type" value="Genomic_DNA"/>
</dbReference>
<organism evidence="2 3">
    <name type="scientific">Klenkia sesuvii</name>
    <dbReference type="NCBI Taxonomy" id="3103137"/>
    <lineage>
        <taxon>Bacteria</taxon>
        <taxon>Bacillati</taxon>
        <taxon>Actinomycetota</taxon>
        <taxon>Actinomycetes</taxon>
        <taxon>Geodermatophilales</taxon>
        <taxon>Geodermatophilaceae</taxon>
        <taxon>Klenkia</taxon>
    </lineage>
</organism>
<keyword evidence="1" id="KW-0812">Transmembrane</keyword>
<gene>
    <name evidence="2" type="ORF">TEK04_18500</name>
</gene>
<name>A0ABU8DXZ9_9ACTN</name>
<reference evidence="2 3" key="1">
    <citation type="submission" date="2024-03" db="EMBL/GenBank/DDBJ databases">
        <title>Draft genome sequence of Klenkia sp. LSe6-5.</title>
        <authorList>
            <person name="Duangmal K."/>
            <person name="Chantavorakit T."/>
        </authorList>
    </citation>
    <scope>NUCLEOTIDE SEQUENCE [LARGE SCALE GENOMIC DNA]</scope>
    <source>
        <strain evidence="2 3">LSe6-5</strain>
    </source>
</reference>
<feature type="transmembrane region" description="Helical" evidence="1">
    <location>
        <begin position="12"/>
        <end position="31"/>
    </location>
</feature>
<accession>A0ABU8DXZ9</accession>
<keyword evidence="3" id="KW-1185">Reference proteome</keyword>
<keyword evidence="1" id="KW-0472">Membrane</keyword>
<dbReference type="RefSeq" id="WP_336405831.1">
    <property type="nucleotide sequence ID" value="NZ_JBAPLU010000025.1"/>
</dbReference>
<evidence type="ECO:0000313" key="2">
    <source>
        <dbReference type="EMBL" id="MEI4273715.1"/>
    </source>
</evidence>
<comment type="caution">
    <text evidence="2">The sequence shown here is derived from an EMBL/GenBank/DDBJ whole genome shotgun (WGS) entry which is preliminary data.</text>
</comment>
<keyword evidence="1" id="KW-1133">Transmembrane helix</keyword>
<sequence length="341" mass="38961">MPTTLDELRDIAPIVAALVASASLLVAFFSFRSSRQSLNQSRAALLNQVRTEWTKLRDDWRFSIILARGSDDYYSMAPKAVRESIHDIAKQVASNEDWSHRQAVVNGWAAQVGGVVEFLDYAANLVLSGRLTPADLYGILGPEVTRHGRSVRWMIGYAPTRWNPDSIPAGYSSDTWLSELVVASFAGRQDRILALIDLLWAQLAKSGDHEPHVLAGPAMHKRATGDACRRRVRRLGRQLSGRRTASKLESTLLWSEFLPPRAIYQDGLSLYGVHFDYRLTRTGLWRVRAYARVLRSRFELPASFYVWRRRVVDRLRRTRRGRAIVRVVVAQYRLKHPLRRR</sequence>